<organism evidence="2 3">
    <name type="scientific">Marinobacter subterrani</name>
    <dbReference type="NCBI Taxonomy" id="1658765"/>
    <lineage>
        <taxon>Bacteria</taxon>
        <taxon>Pseudomonadati</taxon>
        <taxon>Pseudomonadota</taxon>
        <taxon>Gammaproteobacteria</taxon>
        <taxon>Pseudomonadales</taxon>
        <taxon>Marinobacteraceae</taxon>
        <taxon>Marinobacter</taxon>
    </lineage>
</organism>
<feature type="region of interest" description="Disordered" evidence="1">
    <location>
        <begin position="1"/>
        <end position="20"/>
    </location>
</feature>
<evidence type="ECO:0000313" key="2">
    <source>
        <dbReference type="EMBL" id="KMQ75915.1"/>
    </source>
</evidence>
<dbReference type="AlphaFoldDB" id="A0A0J7M4K7"/>
<proteinExistence type="predicted"/>
<dbReference type="Proteomes" id="UP000036102">
    <property type="component" value="Unassembled WGS sequence"/>
</dbReference>
<accession>A0A0J7M4K7</accession>
<dbReference type="PATRIC" id="fig|1658765.3.peg.2129"/>
<dbReference type="EMBL" id="LFBU01000001">
    <property type="protein sequence ID" value="KMQ75915.1"/>
    <property type="molecule type" value="Genomic_DNA"/>
</dbReference>
<evidence type="ECO:0000256" key="1">
    <source>
        <dbReference type="SAM" id="MobiDB-lite"/>
    </source>
</evidence>
<sequence length="145" mass="16371">MLGSSDYPNASEWSGLPNMSSEDLDQVMEMDGEERYDYFLSQVAEEREIWILVNSESRFLKIASDDGDVEYLPVWPASAFASEYASGGDELTPRSISLPDFFRKWVPGLTKDGLDVGVFPGLDKTVWITEPEELKRDLQDVMSAF</sequence>
<comment type="caution">
    <text evidence="2">The sequence shown here is derived from an EMBL/GenBank/DDBJ whole genome shotgun (WGS) entry which is preliminary data.</text>
</comment>
<dbReference type="InterPro" id="IPR021284">
    <property type="entry name" value="DUF2750"/>
</dbReference>
<reference evidence="2 3" key="1">
    <citation type="submission" date="2015-06" db="EMBL/GenBank/DDBJ databases">
        <title>Marinobacter subterrani, a genetically tractable neutrophilic iron-oxidizing strain isolated from the Soudan Iron Mine.</title>
        <authorList>
            <person name="Bonis B.M."/>
            <person name="Gralnick J.A."/>
        </authorList>
    </citation>
    <scope>NUCLEOTIDE SEQUENCE [LARGE SCALE GENOMIC DNA]</scope>
    <source>
        <strain evidence="2 3">JG233</strain>
    </source>
</reference>
<name>A0A0J7M4K7_9GAMM</name>
<evidence type="ECO:0000313" key="3">
    <source>
        <dbReference type="Proteomes" id="UP000036102"/>
    </source>
</evidence>
<keyword evidence="3" id="KW-1185">Reference proteome</keyword>
<gene>
    <name evidence="2" type="ORF">Msub_12124</name>
</gene>
<dbReference type="STRING" id="1658765.Msub_12124"/>
<protein>
    <recommendedName>
        <fullName evidence="4">DUF2750 domain-containing protein</fullName>
    </recommendedName>
</protein>
<dbReference type="Pfam" id="PF11042">
    <property type="entry name" value="DUF2750"/>
    <property type="match status" value="1"/>
</dbReference>
<evidence type="ECO:0008006" key="4">
    <source>
        <dbReference type="Google" id="ProtNLM"/>
    </source>
</evidence>